<dbReference type="Pfam" id="PF13520">
    <property type="entry name" value="AA_permease_2"/>
    <property type="match status" value="3"/>
</dbReference>
<keyword evidence="9" id="KW-1185">Reference proteome</keyword>
<dbReference type="PANTHER" id="PTHR45649:SF26">
    <property type="entry name" value="OS04G0435100 PROTEIN"/>
    <property type="match status" value="1"/>
</dbReference>
<gene>
    <name evidence="8" type="ORF">NP233_g11789</name>
</gene>
<protein>
    <recommendedName>
        <fullName evidence="10">Amino acid transporter</fullName>
    </recommendedName>
</protein>
<feature type="transmembrane region" description="Helical" evidence="7">
    <location>
        <begin position="810"/>
        <end position="829"/>
    </location>
</feature>
<dbReference type="Proteomes" id="UP001213000">
    <property type="component" value="Unassembled WGS sequence"/>
</dbReference>
<feature type="transmembrane region" description="Helical" evidence="7">
    <location>
        <begin position="768"/>
        <end position="789"/>
    </location>
</feature>
<feature type="transmembrane region" description="Helical" evidence="7">
    <location>
        <begin position="128"/>
        <end position="146"/>
    </location>
</feature>
<dbReference type="PANTHER" id="PTHR45649">
    <property type="entry name" value="AMINO-ACID PERMEASE BAT1"/>
    <property type="match status" value="1"/>
</dbReference>
<feature type="transmembrane region" description="Helical" evidence="7">
    <location>
        <begin position="580"/>
        <end position="602"/>
    </location>
</feature>
<evidence type="ECO:0000256" key="1">
    <source>
        <dbReference type="ARBA" id="ARBA00004141"/>
    </source>
</evidence>
<keyword evidence="3 7" id="KW-0812">Transmembrane</keyword>
<feature type="transmembrane region" description="Helical" evidence="7">
    <location>
        <begin position="224"/>
        <end position="244"/>
    </location>
</feature>
<evidence type="ECO:0000313" key="8">
    <source>
        <dbReference type="EMBL" id="KAJ3557265.1"/>
    </source>
</evidence>
<keyword evidence="4 7" id="KW-1133">Transmembrane helix</keyword>
<keyword evidence="5 7" id="KW-0472">Membrane</keyword>
<evidence type="ECO:0000256" key="5">
    <source>
        <dbReference type="ARBA" id="ARBA00023136"/>
    </source>
</evidence>
<comment type="caution">
    <text evidence="8">The sequence shown here is derived from an EMBL/GenBank/DDBJ whole genome shotgun (WGS) entry which is preliminary data.</text>
</comment>
<feature type="transmembrane region" description="Helical" evidence="7">
    <location>
        <begin position="195"/>
        <end position="212"/>
    </location>
</feature>
<evidence type="ECO:0000256" key="4">
    <source>
        <dbReference type="ARBA" id="ARBA00022989"/>
    </source>
</evidence>
<evidence type="ECO:0000313" key="9">
    <source>
        <dbReference type="Proteomes" id="UP001213000"/>
    </source>
</evidence>
<comment type="subcellular location">
    <subcellularLocation>
        <location evidence="1">Membrane</location>
        <topology evidence="1">Multi-pass membrane protein</topology>
    </subcellularLocation>
</comment>
<name>A0AAD5YK22_9AGAR</name>
<feature type="transmembrane region" description="Helical" evidence="7">
    <location>
        <begin position="623"/>
        <end position="644"/>
    </location>
</feature>
<evidence type="ECO:0000256" key="3">
    <source>
        <dbReference type="ARBA" id="ARBA00022692"/>
    </source>
</evidence>
<feature type="transmembrane region" description="Helical" evidence="7">
    <location>
        <begin position="447"/>
        <end position="477"/>
    </location>
</feature>
<feature type="transmembrane region" description="Helical" evidence="7">
    <location>
        <begin position="664"/>
        <end position="688"/>
    </location>
</feature>
<reference evidence="8" key="1">
    <citation type="submission" date="2022-07" db="EMBL/GenBank/DDBJ databases">
        <title>Genome Sequence of Leucocoprinus birnbaumii.</title>
        <authorList>
            <person name="Buettner E."/>
        </authorList>
    </citation>
    <scope>NUCLEOTIDE SEQUENCE</scope>
    <source>
        <strain evidence="8">VT141</strain>
    </source>
</reference>
<evidence type="ECO:0000256" key="6">
    <source>
        <dbReference type="SAM" id="MobiDB-lite"/>
    </source>
</evidence>
<feature type="transmembrane region" description="Helical" evidence="7">
    <location>
        <begin position="743"/>
        <end position="762"/>
    </location>
</feature>
<feature type="transmembrane region" description="Helical" evidence="7">
    <location>
        <begin position="24"/>
        <end position="47"/>
    </location>
</feature>
<feature type="transmembrane region" description="Helical" evidence="7">
    <location>
        <begin position="549"/>
        <end position="568"/>
    </location>
</feature>
<keyword evidence="2" id="KW-0813">Transport</keyword>
<dbReference type="GO" id="GO:0022857">
    <property type="term" value="F:transmembrane transporter activity"/>
    <property type="evidence" value="ECO:0007669"/>
    <property type="project" value="InterPro"/>
</dbReference>
<feature type="transmembrane region" description="Helical" evidence="7">
    <location>
        <begin position="489"/>
        <end position="511"/>
    </location>
</feature>
<feature type="compositionally biased region" description="Basic and acidic residues" evidence="6">
    <location>
        <begin position="892"/>
        <end position="901"/>
    </location>
</feature>
<evidence type="ECO:0000256" key="7">
    <source>
        <dbReference type="SAM" id="Phobius"/>
    </source>
</evidence>
<sequence length="909" mass="98517">MILADDATAHVSEEVSSAARTAPIAILSGVLATETLGFFLLIAASFASTDIDHIVGSNLALPMGQVYLDTLGKRGMLAVWSLCVIVQWVNGVTQGVDASRVTFALARDNGLPGSRWWKQIHPRTRTPVNAVFLVMSLSAVIGVLVWSDTAFASLAGATVVGLYTSYAIPIFLRITWGHKTFKPGPFNLGRWSRPIGAIAVSWSFFAGLVLLFPQKQHIQSPNDMNYAFVIVLGVFVLSLLSWVLSARKWFQGPIPNISEEEIGKAASALADGDDESRNVDVIEEGVQEKLEGSSLDKPHASSRARNSGRHAYTLDSESICLRLIRIIVVKKTQENATGVNEDFVSSLNPEFRSTPKSRACRLILRNTLEESRSSFKDLHPAVQIDEMYHTWFHLLKAAELIFPFRNHWKALHTIGFAFSIMGVLASVSSTFFFPLVAAGHLGVTIGWLIPSLFVICVALSLAELASAMPTSAGLYYFSAKLAPPDWAPLISWITGWANVTGQVLLVCSIDFTKWVTILAPLIILEQSLMILSAQMIATGVAVGSDGRMILGPAPTFGIILALLFSHALVCPSNSRSLARLSLFTGTINVATTIAVAIALIIVPKSARTPAEEAFGLLTNNSGWDSNGWAFILSFTAAMWCLTGYDASAHISEEISGADRAAPIAILTGVLGTEVLGLLLLIGVSEYFWKEGDVGYMDLRDGEWVNGVTQGVDASRVTFAVARDNALPGSRWWKQIHPKTKTPVYAVWLVLSLSAIIGVLVWSDTALSSLAGATVVGLYTSYAIPIFFRITYGHKNFKPGPFSLGRFSRPIGAVAVAWSLFVSVVLLFPLDPRIHSSKDMNYAVVIVVGVFVLSAISWILSARKWFKGPVPNITEEVFPKPRASPTGGDTESPMEKSFDDTTGRQNTQLS</sequence>
<dbReference type="InterPro" id="IPR002293">
    <property type="entry name" value="AA/rel_permease1"/>
</dbReference>
<dbReference type="GO" id="GO:0016020">
    <property type="term" value="C:membrane"/>
    <property type="evidence" value="ECO:0007669"/>
    <property type="project" value="UniProtKB-SubCell"/>
</dbReference>
<dbReference type="Gene3D" id="1.20.1740.10">
    <property type="entry name" value="Amino acid/polyamine transporter I"/>
    <property type="match status" value="2"/>
</dbReference>
<dbReference type="AlphaFoldDB" id="A0AAD5YK22"/>
<accession>A0AAD5YK22</accession>
<proteinExistence type="predicted"/>
<feature type="transmembrane region" description="Helical" evidence="7">
    <location>
        <begin position="414"/>
        <end position="435"/>
    </location>
</feature>
<organism evidence="8 9">
    <name type="scientific">Leucocoprinus birnbaumii</name>
    <dbReference type="NCBI Taxonomy" id="56174"/>
    <lineage>
        <taxon>Eukaryota</taxon>
        <taxon>Fungi</taxon>
        <taxon>Dikarya</taxon>
        <taxon>Basidiomycota</taxon>
        <taxon>Agaricomycotina</taxon>
        <taxon>Agaricomycetes</taxon>
        <taxon>Agaricomycetidae</taxon>
        <taxon>Agaricales</taxon>
        <taxon>Agaricineae</taxon>
        <taxon>Agaricaceae</taxon>
        <taxon>Leucocoprinus</taxon>
    </lineage>
</organism>
<feature type="transmembrane region" description="Helical" evidence="7">
    <location>
        <begin position="517"/>
        <end position="537"/>
    </location>
</feature>
<evidence type="ECO:0008006" key="10">
    <source>
        <dbReference type="Google" id="ProtNLM"/>
    </source>
</evidence>
<evidence type="ECO:0000256" key="2">
    <source>
        <dbReference type="ARBA" id="ARBA00022448"/>
    </source>
</evidence>
<feature type="transmembrane region" description="Helical" evidence="7">
    <location>
        <begin position="841"/>
        <end position="859"/>
    </location>
</feature>
<feature type="region of interest" description="Disordered" evidence="6">
    <location>
        <begin position="876"/>
        <end position="909"/>
    </location>
</feature>
<feature type="transmembrane region" description="Helical" evidence="7">
    <location>
        <begin position="152"/>
        <end position="174"/>
    </location>
</feature>
<dbReference type="EMBL" id="JANIEX010001499">
    <property type="protein sequence ID" value="KAJ3557265.1"/>
    <property type="molecule type" value="Genomic_DNA"/>
</dbReference>